<dbReference type="PROSITE" id="PS51257">
    <property type="entry name" value="PROKAR_LIPOPROTEIN"/>
    <property type="match status" value="1"/>
</dbReference>
<evidence type="ECO:0000313" key="2">
    <source>
        <dbReference type="EMBL" id="MEZ0473630.1"/>
    </source>
</evidence>
<keyword evidence="3" id="KW-1185">Reference proteome</keyword>
<keyword evidence="2" id="KW-0449">Lipoprotein</keyword>
<feature type="signal peptide" evidence="1">
    <location>
        <begin position="1"/>
        <end position="19"/>
    </location>
</feature>
<feature type="chain" id="PRO_5046043752" evidence="1">
    <location>
        <begin position="20"/>
        <end position="149"/>
    </location>
</feature>
<reference evidence="2 3" key="1">
    <citation type="submission" date="2024-07" db="EMBL/GenBank/DDBJ databases">
        <title>Luteimonas salilacus sp. nov., isolated from the shore soil of Salt Lake in Tibet of China.</title>
        <authorList>
            <person name="Zhang X."/>
            <person name="Li A."/>
        </authorList>
    </citation>
    <scope>NUCLEOTIDE SEQUENCE [LARGE SCALE GENOMIC DNA]</scope>
    <source>
        <strain evidence="2 3">B3-2-R+30</strain>
    </source>
</reference>
<accession>A0ABV4HQF9</accession>
<name>A0ABV4HQF9_9GAMM</name>
<proteinExistence type="predicted"/>
<evidence type="ECO:0000313" key="3">
    <source>
        <dbReference type="Proteomes" id="UP001566331"/>
    </source>
</evidence>
<evidence type="ECO:0000256" key="1">
    <source>
        <dbReference type="SAM" id="SignalP"/>
    </source>
</evidence>
<protein>
    <submittedName>
        <fullName evidence="2">YbaY family lipoprotein</fullName>
    </submittedName>
</protein>
<keyword evidence="1" id="KW-0732">Signal</keyword>
<dbReference type="Pfam" id="PF09619">
    <property type="entry name" value="YscW"/>
    <property type="match status" value="1"/>
</dbReference>
<sequence>MLLRFAACCLALVIGACQSMFPGPRADGDAIAEAAGPDRAVIRGSATYYEKMLMPIDSVLSVRLVDRDVAADSEQAIIAEAAFSDIAGPPYAFVLPYDPARLKDGGRYGITASLTTPQGETFFATAGPVPFEPEEPGTIEFRMIRLPTP</sequence>
<dbReference type="EMBL" id="JBFWIC010000003">
    <property type="protein sequence ID" value="MEZ0473630.1"/>
    <property type="molecule type" value="Genomic_DNA"/>
</dbReference>
<comment type="caution">
    <text evidence="2">The sequence shown here is derived from an EMBL/GenBank/DDBJ whole genome shotgun (WGS) entry which is preliminary data.</text>
</comment>
<dbReference type="InterPro" id="IPR039366">
    <property type="entry name" value="Pilotin"/>
</dbReference>
<organism evidence="2 3">
    <name type="scientific">Luteimonas salinilitoris</name>
    <dbReference type="NCBI Taxonomy" id="3237697"/>
    <lineage>
        <taxon>Bacteria</taxon>
        <taxon>Pseudomonadati</taxon>
        <taxon>Pseudomonadota</taxon>
        <taxon>Gammaproteobacteria</taxon>
        <taxon>Lysobacterales</taxon>
        <taxon>Lysobacteraceae</taxon>
        <taxon>Luteimonas</taxon>
    </lineage>
</organism>
<gene>
    <name evidence="2" type="ORF">AB6713_03230</name>
</gene>
<dbReference type="RefSeq" id="WP_370563016.1">
    <property type="nucleotide sequence ID" value="NZ_JBFWIB010000002.1"/>
</dbReference>
<dbReference type="Proteomes" id="UP001566331">
    <property type="component" value="Unassembled WGS sequence"/>
</dbReference>